<accession>A0A061EPT3</accession>
<reference evidence="1 2" key="1">
    <citation type="journal article" date="2013" name="Genome Biol.">
        <title>The genome sequence of the most widely cultivated cacao type and its use to identify candidate genes regulating pod color.</title>
        <authorList>
            <person name="Motamayor J.C."/>
            <person name="Mockaitis K."/>
            <person name="Schmutz J."/>
            <person name="Haiminen N."/>
            <person name="Iii D.L."/>
            <person name="Cornejo O."/>
            <person name="Findley S.D."/>
            <person name="Zheng P."/>
            <person name="Utro F."/>
            <person name="Royaert S."/>
            <person name="Saski C."/>
            <person name="Jenkins J."/>
            <person name="Podicheti R."/>
            <person name="Zhao M."/>
            <person name="Scheffler B.E."/>
            <person name="Stack J.C."/>
            <person name="Feltus F.A."/>
            <person name="Mustiga G.M."/>
            <person name="Amores F."/>
            <person name="Phillips W."/>
            <person name="Marelli J.P."/>
            <person name="May G.D."/>
            <person name="Shapiro H."/>
            <person name="Ma J."/>
            <person name="Bustamante C.D."/>
            <person name="Schnell R.J."/>
            <person name="Main D."/>
            <person name="Gilbert D."/>
            <person name="Parida L."/>
            <person name="Kuhn D.N."/>
        </authorList>
    </citation>
    <scope>NUCLEOTIDE SEQUENCE [LARGE SCALE GENOMIC DNA]</scope>
    <source>
        <strain evidence="2">cv. Matina 1-6</strain>
    </source>
</reference>
<dbReference type="AlphaFoldDB" id="A0A061EPT3"/>
<dbReference type="HOGENOM" id="CLU_2578692_0_0_1"/>
<gene>
    <name evidence="1" type="ORF">TCM_021106</name>
</gene>
<proteinExistence type="predicted"/>
<organism evidence="1 2">
    <name type="scientific">Theobroma cacao</name>
    <name type="common">Cacao</name>
    <name type="synonym">Cocoa</name>
    <dbReference type="NCBI Taxonomy" id="3641"/>
    <lineage>
        <taxon>Eukaryota</taxon>
        <taxon>Viridiplantae</taxon>
        <taxon>Streptophyta</taxon>
        <taxon>Embryophyta</taxon>
        <taxon>Tracheophyta</taxon>
        <taxon>Spermatophyta</taxon>
        <taxon>Magnoliopsida</taxon>
        <taxon>eudicotyledons</taxon>
        <taxon>Gunneridae</taxon>
        <taxon>Pentapetalae</taxon>
        <taxon>rosids</taxon>
        <taxon>malvids</taxon>
        <taxon>Malvales</taxon>
        <taxon>Malvaceae</taxon>
        <taxon>Byttnerioideae</taxon>
        <taxon>Theobroma</taxon>
    </lineage>
</organism>
<protein>
    <submittedName>
        <fullName evidence="1">Uncharacterized protein</fullName>
    </submittedName>
</protein>
<evidence type="ECO:0000313" key="1">
    <source>
        <dbReference type="EMBL" id="EOY06357.1"/>
    </source>
</evidence>
<sequence>MELFKLGTVFSFHVHVCDGSWHVFLPKLNLVSVLRDMHGGVGVGSENVIEISYSMVSGLPKMAFAVSVSHFLEKTLHLAPS</sequence>
<dbReference type="InParanoid" id="A0A061EPT3"/>
<dbReference type="Gramene" id="EOY06357">
    <property type="protein sequence ID" value="EOY06357"/>
    <property type="gene ID" value="TCM_021106"/>
</dbReference>
<evidence type="ECO:0000313" key="2">
    <source>
        <dbReference type="Proteomes" id="UP000026915"/>
    </source>
</evidence>
<keyword evidence="2" id="KW-1185">Reference proteome</keyword>
<dbReference type="EMBL" id="CM001882">
    <property type="protein sequence ID" value="EOY06357.1"/>
    <property type="molecule type" value="Genomic_DNA"/>
</dbReference>
<dbReference type="Proteomes" id="UP000026915">
    <property type="component" value="Chromosome 4"/>
</dbReference>
<name>A0A061EPT3_THECC</name>